<dbReference type="GO" id="GO:0052716">
    <property type="term" value="F:hydroquinone:oxygen oxidoreductase activity"/>
    <property type="evidence" value="ECO:0007669"/>
    <property type="project" value="UniProtKB-EC"/>
</dbReference>
<organism evidence="18 19">
    <name type="scientific">Artemisia annua</name>
    <name type="common">Sweet wormwood</name>
    <dbReference type="NCBI Taxonomy" id="35608"/>
    <lineage>
        <taxon>Eukaryota</taxon>
        <taxon>Viridiplantae</taxon>
        <taxon>Streptophyta</taxon>
        <taxon>Embryophyta</taxon>
        <taxon>Tracheophyta</taxon>
        <taxon>Spermatophyta</taxon>
        <taxon>Magnoliopsida</taxon>
        <taxon>eudicotyledons</taxon>
        <taxon>Gunneridae</taxon>
        <taxon>Pentapetalae</taxon>
        <taxon>asterids</taxon>
        <taxon>campanulids</taxon>
        <taxon>Asterales</taxon>
        <taxon>Asteraceae</taxon>
        <taxon>Asteroideae</taxon>
        <taxon>Anthemideae</taxon>
        <taxon>Artemisiinae</taxon>
        <taxon>Artemisia</taxon>
    </lineage>
</organism>
<sequence length="802" mass="89165">MTQIFFRNEVKQTQAKVTKGNEKRSLLPRLIYLSIQCASLSIKGTPGINGFDSKDSTELKLLLETYANFLELPFQDAVELVISVSHGQKSVEVFSSNLIDWMNFAVFLNAWNLNSHESNKDRLTFPIDWQVLWSLLEKCISAKINSTKPLLSSPGTDLSILIQLVTEPLSWHTLIIQSCVRSSLPSGKKKKKAGGSSDQSNSQLSNVIKDSISSLCSIIDQVTNWLKEQVGKPVEADVDFLLSSLQREQVDDSGPGKVVKALENLVSSVDCSEVGERISRALEHGLRQLRNPWADGPEFVTQCPIRPGGSYTYKFTIQDQEGTLWWHAHSRWLRATVYGALVIRPKPGSSYPFPTPKVEFPVILGEWWDRKVISVLRQALFSGAAPNISDAITINGQPGDLFRCSSQGTTKLTVNKGDTVLLRVINAALNQQLFFSVANHKLTVVATDAIYTKQFTTNVIMVGPGQTTDVLLTADQQPGRYYMAARAYATAQNAPFDNTTATAILEYKSATTQPILPQLPAYNDTNTVTAFSNQIKSPGQVTVPTKIDENLFFTMGFGFFNCTPGPRCQGPNNTRFGASMNNVSFVLPNRVSLLQAYTQKIPNVYTPDFPPVPPLQFDYTGNVPRGLWQPVKGTKLYKLKFGSSVQIVLQDTSIFSTEDHPVHLHGYHFYIVGQGFGNFNPSRDTANFNLVDPPQRNTIDVPVGGWAAIRFVADNPATTSSLQQHHLPPYSFKLPSLQHSSLIDQQHCSSNNRDMVKSMKKSFIKAKKAIIGKITPPRRPLLPKQKLLIQKRKKRHNPERTG</sequence>
<keyword evidence="7 13" id="KW-0479">Metal-binding</keyword>
<evidence type="ECO:0000256" key="2">
    <source>
        <dbReference type="ARBA" id="ARBA00004271"/>
    </source>
</evidence>
<comment type="similarity">
    <text evidence="3 13">Belongs to the multicopper oxidase family.</text>
</comment>
<dbReference type="FunFam" id="2.60.40.420:FF:000049">
    <property type="entry name" value="Laccase"/>
    <property type="match status" value="1"/>
</dbReference>
<comment type="cofactor">
    <cofactor evidence="13">
        <name>Cu cation</name>
        <dbReference type="ChEBI" id="CHEBI:23378"/>
    </cofactor>
    <text evidence="13">Binds 4 Cu cations per monomer.</text>
</comment>
<comment type="subcellular location">
    <subcellularLocation>
        <location evidence="2 13">Secreted</location>
        <location evidence="2 13">Extracellular space</location>
        <location evidence="2 13">Apoplast</location>
    </subcellularLocation>
</comment>
<dbReference type="EMBL" id="PKPP01016702">
    <property type="protein sequence ID" value="PWA37479.1"/>
    <property type="molecule type" value="Genomic_DNA"/>
</dbReference>
<evidence type="ECO:0000256" key="12">
    <source>
        <dbReference type="ARBA" id="ARBA00023185"/>
    </source>
</evidence>
<dbReference type="Pfam" id="PF07731">
    <property type="entry name" value="Cu-oxidase_2"/>
    <property type="match status" value="1"/>
</dbReference>
<comment type="caution">
    <text evidence="18">The sequence shown here is derived from an EMBL/GenBank/DDBJ whole genome shotgun (WGS) entry which is preliminary data.</text>
</comment>
<evidence type="ECO:0000313" key="19">
    <source>
        <dbReference type="Proteomes" id="UP000245207"/>
    </source>
</evidence>
<dbReference type="InterPro" id="IPR011706">
    <property type="entry name" value="Cu-oxidase_C"/>
</dbReference>
<evidence type="ECO:0000256" key="11">
    <source>
        <dbReference type="ARBA" id="ARBA00023180"/>
    </source>
</evidence>
<reference evidence="18 19" key="1">
    <citation type="journal article" date="2018" name="Mol. Plant">
        <title>The genome of Artemisia annua provides insight into the evolution of Asteraceae family and artemisinin biosynthesis.</title>
        <authorList>
            <person name="Shen Q."/>
            <person name="Zhang L."/>
            <person name="Liao Z."/>
            <person name="Wang S."/>
            <person name="Yan T."/>
            <person name="Shi P."/>
            <person name="Liu M."/>
            <person name="Fu X."/>
            <person name="Pan Q."/>
            <person name="Wang Y."/>
            <person name="Lv Z."/>
            <person name="Lu X."/>
            <person name="Zhang F."/>
            <person name="Jiang W."/>
            <person name="Ma Y."/>
            <person name="Chen M."/>
            <person name="Hao X."/>
            <person name="Li L."/>
            <person name="Tang Y."/>
            <person name="Lv G."/>
            <person name="Zhou Y."/>
            <person name="Sun X."/>
            <person name="Brodelius P.E."/>
            <person name="Rose J.K.C."/>
            <person name="Tang K."/>
        </authorList>
    </citation>
    <scope>NUCLEOTIDE SEQUENCE [LARGE SCALE GENOMIC DNA]</scope>
    <source>
        <strain evidence="19">cv. Huhao1</strain>
        <tissue evidence="18">Leaf</tissue>
    </source>
</reference>
<keyword evidence="19" id="KW-1185">Reference proteome</keyword>
<dbReference type="InterPro" id="IPR008972">
    <property type="entry name" value="Cupredoxin"/>
</dbReference>
<feature type="compositionally biased region" description="Basic residues" evidence="14">
    <location>
        <begin position="789"/>
        <end position="802"/>
    </location>
</feature>
<feature type="region of interest" description="Disordered" evidence="14">
    <location>
        <begin position="776"/>
        <end position="802"/>
    </location>
</feature>
<keyword evidence="8 13" id="KW-0677">Repeat</keyword>
<dbReference type="AlphaFoldDB" id="A0A2U1KL49"/>
<protein>
    <recommendedName>
        <fullName evidence="4 13">Laccase</fullName>
        <ecNumber evidence="4 13">1.10.3.2</ecNumber>
    </recommendedName>
    <alternativeName>
        <fullName evidence="13">Benzenediol:oxygen oxidoreductase</fullName>
    </alternativeName>
    <alternativeName>
        <fullName evidence="13">Diphenol oxidase</fullName>
    </alternativeName>
    <alternativeName>
        <fullName evidence="13">Urishiol oxidase</fullName>
    </alternativeName>
</protein>
<name>A0A2U1KL49_ARTAN</name>
<evidence type="ECO:0000256" key="1">
    <source>
        <dbReference type="ARBA" id="ARBA00000349"/>
    </source>
</evidence>
<keyword evidence="12 13" id="KW-0439">Lignin degradation</keyword>
<dbReference type="InterPro" id="IPR017761">
    <property type="entry name" value="Laccase"/>
</dbReference>
<gene>
    <name evidence="18" type="ORF">CTI12_AA589220</name>
</gene>
<keyword evidence="10 13" id="KW-0186">Copper</keyword>
<evidence type="ECO:0000256" key="13">
    <source>
        <dbReference type="RuleBase" id="RU361119"/>
    </source>
</evidence>
<dbReference type="GO" id="GO:0005507">
    <property type="term" value="F:copper ion binding"/>
    <property type="evidence" value="ECO:0007669"/>
    <property type="project" value="InterPro"/>
</dbReference>
<evidence type="ECO:0000256" key="8">
    <source>
        <dbReference type="ARBA" id="ARBA00022737"/>
    </source>
</evidence>
<evidence type="ECO:0000256" key="10">
    <source>
        <dbReference type="ARBA" id="ARBA00023008"/>
    </source>
</evidence>
<dbReference type="InterPro" id="IPR045087">
    <property type="entry name" value="Cu-oxidase_fam"/>
</dbReference>
<feature type="domain" description="Plastocyanin-like" evidence="15">
    <location>
        <begin position="360"/>
        <end position="509"/>
    </location>
</feature>
<dbReference type="InterPro" id="IPR011707">
    <property type="entry name" value="Cu-oxidase-like_N"/>
</dbReference>
<dbReference type="SUPFAM" id="SSF49503">
    <property type="entry name" value="Cupredoxins"/>
    <property type="match status" value="3"/>
</dbReference>
<evidence type="ECO:0000259" key="17">
    <source>
        <dbReference type="Pfam" id="PF07732"/>
    </source>
</evidence>
<comment type="function">
    <text evidence="13">Lignin degradation and detoxification of lignin-derived products.</text>
</comment>
<dbReference type="Gene3D" id="2.60.40.420">
    <property type="entry name" value="Cupredoxins - blue copper proteins"/>
    <property type="match status" value="3"/>
</dbReference>
<dbReference type="InterPro" id="IPR034285">
    <property type="entry name" value="CuRO_2_LCC"/>
</dbReference>
<evidence type="ECO:0000259" key="15">
    <source>
        <dbReference type="Pfam" id="PF00394"/>
    </source>
</evidence>
<comment type="catalytic activity">
    <reaction evidence="1 13">
        <text>4 hydroquinone + O2 = 4 benzosemiquinone + 2 H2O</text>
        <dbReference type="Rhea" id="RHEA:11276"/>
        <dbReference type="ChEBI" id="CHEBI:15377"/>
        <dbReference type="ChEBI" id="CHEBI:15379"/>
        <dbReference type="ChEBI" id="CHEBI:17594"/>
        <dbReference type="ChEBI" id="CHEBI:17977"/>
        <dbReference type="EC" id="1.10.3.2"/>
    </reaction>
</comment>
<feature type="domain" description="Plastocyanin-like" evidence="16">
    <location>
        <begin position="608"/>
        <end position="717"/>
    </location>
</feature>
<evidence type="ECO:0000313" key="18">
    <source>
        <dbReference type="EMBL" id="PWA37479.1"/>
    </source>
</evidence>
<dbReference type="OrthoDB" id="1874341at2759"/>
<keyword evidence="11" id="KW-0325">Glycoprotein</keyword>
<dbReference type="InterPro" id="IPR001117">
    <property type="entry name" value="Cu-oxidase_2nd"/>
</dbReference>
<dbReference type="EC" id="1.10.3.2" evidence="4 13"/>
<dbReference type="Pfam" id="PF07732">
    <property type="entry name" value="Cu-oxidase_3"/>
    <property type="match status" value="1"/>
</dbReference>
<evidence type="ECO:0000256" key="9">
    <source>
        <dbReference type="ARBA" id="ARBA00023002"/>
    </source>
</evidence>
<proteinExistence type="inferred from homology"/>
<dbReference type="NCBIfam" id="TIGR03389">
    <property type="entry name" value="laccase"/>
    <property type="match status" value="1"/>
</dbReference>
<dbReference type="Pfam" id="PF00394">
    <property type="entry name" value="Cu-oxidase"/>
    <property type="match status" value="1"/>
</dbReference>
<keyword evidence="6 13" id="KW-0964">Secreted</keyword>
<evidence type="ECO:0000256" key="14">
    <source>
        <dbReference type="SAM" id="MobiDB-lite"/>
    </source>
</evidence>
<feature type="domain" description="Plastocyanin-like" evidence="17">
    <location>
        <begin position="284"/>
        <end position="346"/>
    </location>
</feature>
<dbReference type="GO" id="GO:0046274">
    <property type="term" value="P:lignin catabolic process"/>
    <property type="evidence" value="ECO:0007669"/>
    <property type="project" value="UniProtKB-KW"/>
</dbReference>
<dbReference type="GO" id="GO:0048046">
    <property type="term" value="C:apoplast"/>
    <property type="evidence" value="ECO:0007669"/>
    <property type="project" value="UniProtKB-SubCell"/>
</dbReference>
<evidence type="ECO:0000256" key="5">
    <source>
        <dbReference type="ARBA" id="ARBA00022523"/>
    </source>
</evidence>
<keyword evidence="9 13" id="KW-0560">Oxidoreductase</keyword>
<evidence type="ECO:0000256" key="4">
    <source>
        <dbReference type="ARBA" id="ARBA00012297"/>
    </source>
</evidence>
<dbReference type="Proteomes" id="UP000245207">
    <property type="component" value="Unassembled WGS sequence"/>
</dbReference>
<evidence type="ECO:0000256" key="7">
    <source>
        <dbReference type="ARBA" id="ARBA00022723"/>
    </source>
</evidence>
<evidence type="ECO:0000256" key="6">
    <source>
        <dbReference type="ARBA" id="ARBA00022525"/>
    </source>
</evidence>
<evidence type="ECO:0000256" key="3">
    <source>
        <dbReference type="ARBA" id="ARBA00010609"/>
    </source>
</evidence>
<dbReference type="STRING" id="35608.A0A2U1KL49"/>
<dbReference type="CDD" id="cd13875">
    <property type="entry name" value="CuRO_2_LCC_plant"/>
    <property type="match status" value="1"/>
</dbReference>
<keyword evidence="5 13" id="KW-0052">Apoplast</keyword>
<accession>A0A2U1KL49</accession>
<evidence type="ECO:0000259" key="16">
    <source>
        <dbReference type="Pfam" id="PF07731"/>
    </source>
</evidence>
<dbReference type="PANTHER" id="PTHR11709">
    <property type="entry name" value="MULTI-COPPER OXIDASE"/>
    <property type="match status" value="1"/>
</dbReference>
<dbReference type="PANTHER" id="PTHR11709:SF446">
    <property type="entry name" value="LACCASE"/>
    <property type="match status" value="1"/>
</dbReference>